<organism evidence="1 2">
    <name type="scientific">Caldalkalibacillus uzonensis</name>
    <dbReference type="NCBI Taxonomy" id="353224"/>
    <lineage>
        <taxon>Bacteria</taxon>
        <taxon>Bacillati</taxon>
        <taxon>Bacillota</taxon>
        <taxon>Bacilli</taxon>
        <taxon>Bacillales</taxon>
        <taxon>Bacillaceae</taxon>
        <taxon>Caldalkalibacillus</taxon>
    </lineage>
</organism>
<dbReference type="Proteomes" id="UP001232445">
    <property type="component" value="Unassembled WGS sequence"/>
</dbReference>
<evidence type="ECO:0000313" key="1">
    <source>
        <dbReference type="EMBL" id="MDQ0340302.1"/>
    </source>
</evidence>
<dbReference type="EMBL" id="JAUSUQ010000013">
    <property type="protein sequence ID" value="MDQ0340302.1"/>
    <property type="molecule type" value="Genomic_DNA"/>
</dbReference>
<evidence type="ECO:0000313" key="2">
    <source>
        <dbReference type="Proteomes" id="UP001232445"/>
    </source>
</evidence>
<keyword evidence="2" id="KW-1185">Reference proteome</keyword>
<comment type="caution">
    <text evidence="1">The sequence shown here is derived from an EMBL/GenBank/DDBJ whole genome shotgun (WGS) entry which is preliminary data.</text>
</comment>
<protein>
    <submittedName>
        <fullName evidence="1">Uncharacterized protein with HEPN domain</fullName>
    </submittedName>
</protein>
<accession>A0ABU0CVZ4</accession>
<proteinExistence type="predicted"/>
<sequence length="658" mass="77407">MKQAWDLIATLSGSMIKNILGEWKGLTPPVETANIVQELAGSTNIKEEQHGAEEECLRRQLAALLSDGQAIHMLYRSLSHYEQEVVHHFLFHIGDDFLTYRQVEEEQDVLKPNLFRLGLTGLIRKGVIYTLRRQWGEVAYYMPVDIRYSLYETYLKVNQTRAWEVCQESVTNLYSAHPSVLVDLFWLMYEWRQVKNTSLPLTKRRSIHKRILRTWQDRLPDREKNLEECPLTVSNRETYSKDIALLLDFMTREKLIRWYEQGAVLDLEQAEQWMSYSRQKMSEQFLQYWFSHYVPSSPWLQRYMVDMARLLNQQKDGQSEWVYLLSPVEVWERHYALPPAGEIVTRLEQEVILPLAGLGLVDYAETPQGEKVWRYHLHDENLCPWWIQPPMEVLVPQVVPFRDLWRLTEILALDSWQEMLVLSLDQAYVQRMASVQRSLTEWLGWFEQNSSTPVPETFKASLKLWQKQHNQVSLQEMTVLEIHEQELARAILQMPELQSFTLRAVTPHLLLAKGGSLPEIAQILHKKGIQLSTDKGHDGRETLKPLEPQLINFPRDKQQQLKVENVFPDYTDAIPAWNQLPDTWKKHFTSYHASTKRDMVQQAVTHQLKLKIEDNQGRVVTIEAVDCRTEQGEWVVYDQEGKYYKLNQLNRLQLLFPV</sequence>
<reference evidence="1 2" key="1">
    <citation type="submission" date="2023-07" db="EMBL/GenBank/DDBJ databases">
        <title>Genomic Encyclopedia of Type Strains, Phase IV (KMG-IV): sequencing the most valuable type-strain genomes for metagenomic binning, comparative biology and taxonomic classification.</title>
        <authorList>
            <person name="Goeker M."/>
        </authorList>
    </citation>
    <scope>NUCLEOTIDE SEQUENCE [LARGE SCALE GENOMIC DNA]</scope>
    <source>
        <strain evidence="1 2">DSM 17740</strain>
    </source>
</reference>
<gene>
    <name evidence="1" type="ORF">J2S00_003111</name>
</gene>
<name>A0ABU0CVZ4_9BACI</name>
<dbReference type="RefSeq" id="WP_307341696.1">
    <property type="nucleotide sequence ID" value="NZ_JAUSUQ010000013.1"/>
</dbReference>